<protein>
    <submittedName>
        <fullName evidence="1">Uncharacterized protein</fullName>
    </submittedName>
</protein>
<evidence type="ECO:0000313" key="1">
    <source>
        <dbReference type="EMBL" id="MFC4012658.1"/>
    </source>
</evidence>
<accession>A0ABV8GFS2</accession>
<dbReference type="RefSeq" id="WP_379532556.1">
    <property type="nucleotide sequence ID" value="NZ_JBHSBI010000022.1"/>
</dbReference>
<gene>
    <name evidence="1" type="ORF">ACFOY2_35875</name>
</gene>
<keyword evidence="2" id="KW-1185">Reference proteome</keyword>
<proteinExistence type="predicted"/>
<name>A0ABV8GFS2_9ACTN</name>
<organism evidence="1 2">
    <name type="scientific">Nonomuraea purpurea</name>
    <dbReference type="NCBI Taxonomy" id="1849276"/>
    <lineage>
        <taxon>Bacteria</taxon>
        <taxon>Bacillati</taxon>
        <taxon>Actinomycetota</taxon>
        <taxon>Actinomycetes</taxon>
        <taxon>Streptosporangiales</taxon>
        <taxon>Streptosporangiaceae</taxon>
        <taxon>Nonomuraea</taxon>
    </lineage>
</organism>
<sequence>MDEVFDELDIRLYFDDELIVGIVLDDVQDTYPWYQGVIVDGPALGRWRAFVEAYHHADLEFDYCPHHPHEGSYDDTDLAAYVGALTTLHQPGQTKDACPDDDGWLAPWTDAQPEQLEGYLRFLDFRRWRAVTRTGEIAVEIPLPPSLDLATRRFSFQASAVSERA</sequence>
<reference evidence="2" key="1">
    <citation type="journal article" date="2019" name="Int. J. Syst. Evol. Microbiol.">
        <title>The Global Catalogue of Microorganisms (GCM) 10K type strain sequencing project: providing services to taxonomists for standard genome sequencing and annotation.</title>
        <authorList>
            <consortium name="The Broad Institute Genomics Platform"/>
            <consortium name="The Broad Institute Genome Sequencing Center for Infectious Disease"/>
            <person name="Wu L."/>
            <person name="Ma J."/>
        </authorList>
    </citation>
    <scope>NUCLEOTIDE SEQUENCE [LARGE SCALE GENOMIC DNA]</scope>
    <source>
        <strain evidence="2">TBRC 1276</strain>
    </source>
</reference>
<dbReference type="Proteomes" id="UP001595851">
    <property type="component" value="Unassembled WGS sequence"/>
</dbReference>
<comment type="caution">
    <text evidence="1">The sequence shown here is derived from an EMBL/GenBank/DDBJ whole genome shotgun (WGS) entry which is preliminary data.</text>
</comment>
<dbReference type="EMBL" id="JBHSBI010000022">
    <property type="protein sequence ID" value="MFC4012658.1"/>
    <property type="molecule type" value="Genomic_DNA"/>
</dbReference>
<evidence type="ECO:0000313" key="2">
    <source>
        <dbReference type="Proteomes" id="UP001595851"/>
    </source>
</evidence>